<dbReference type="Proteomes" id="UP001139981">
    <property type="component" value="Unassembled WGS sequence"/>
</dbReference>
<reference evidence="1" key="1">
    <citation type="submission" date="2022-07" db="EMBL/GenBank/DDBJ databases">
        <title>Phylogenomic reconstructions and comparative analyses of Kickxellomycotina fungi.</title>
        <authorList>
            <person name="Reynolds N.K."/>
            <person name="Stajich J.E."/>
            <person name="Barry K."/>
            <person name="Grigoriev I.V."/>
            <person name="Crous P."/>
            <person name="Smith M.E."/>
        </authorList>
    </citation>
    <scope>NUCLEOTIDE SEQUENCE</scope>
    <source>
        <strain evidence="1">CBS 190363</strain>
    </source>
</reference>
<evidence type="ECO:0000313" key="1">
    <source>
        <dbReference type="EMBL" id="KAJ2895310.1"/>
    </source>
</evidence>
<evidence type="ECO:0000313" key="2">
    <source>
        <dbReference type="Proteomes" id="UP001139981"/>
    </source>
</evidence>
<accession>A0ACC1M4N0</accession>
<proteinExistence type="predicted"/>
<feature type="non-terminal residue" evidence="1">
    <location>
        <position position="1937"/>
    </location>
</feature>
<protein>
    <submittedName>
        <fullName evidence="1">Uncharacterized protein</fullName>
    </submittedName>
</protein>
<organism evidence="1 2">
    <name type="scientific">Coemansia aciculifera</name>
    <dbReference type="NCBI Taxonomy" id="417176"/>
    <lineage>
        <taxon>Eukaryota</taxon>
        <taxon>Fungi</taxon>
        <taxon>Fungi incertae sedis</taxon>
        <taxon>Zoopagomycota</taxon>
        <taxon>Kickxellomycotina</taxon>
        <taxon>Kickxellomycetes</taxon>
        <taxon>Kickxellales</taxon>
        <taxon>Kickxellaceae</taxon>
        <taxon>Coemansia</taxon>
    </lineage>
</organism>
<comment type="caution">
    <text evidence="1">The sequence shown here is derived from an EMBL/GenBank/DDBJ whole genome shotgun (WGS) entry which is preliminary data.</text>
</comment>
<name>A0ACC1M4N0_9FUNG</name>
<sequence>MSANSQQQPNVLWAHGRGPLRDGPKLYEPKTLAQQKSALGPEQQQQQQQQHPFFGSKLDVADQQRFTPNMNRHYRSATVGGDESQPRVVPEAVYRQGSPLARGRANRRRSTLHNILERTRKKQEQLQSGESKRPADDNEATTTTDDGTSSAEPSPALSHTTIAATHEAGVAAPVRTVLKAELQFRRPSTSTPLQKRAEQSLRMSASPKSSRDSMDKFSPKSRGSADRLAALQPAALRQSAHNPFRVGRTYRVADQSKGSDDEDAQLSDKDTDPSPSTSPLMALFPLPPVQTPPPPLDLPPLPPQLQKQLKQLPRLSPPRKLPPNNVPSLSLGLATEAPLLVSPSAKPQSANRRVVSGSMILRSPSKASFADSQPSQNMHILGPSPPVSAKAGKGPATEVFRRVGYWLYSTAPVQFLKQAMVEERNDSVTVLFPTEKSIWILGVSYRLKKNVKNVILPAAIETDSSHLQMDSSLFLSHHHQKRSTSPSRAVQLRSKPEASTQRRSEEVGNRRRANTSGVMLNKKKLQGISQLQNYPGPPALPDIGSSAVAAAVTAALSSKHNPRALAPIPSQDLLRPKPVGPTPISPMPFPDEPAVPVEAGRLGHDAEHDHDIDCDTIASSTRQSLFTQAHLLPMERPKSSKMNRLRSWVARTANPMRRKSDVMGENPMYAQSNPSVKDNSTTTATATASSITAPQPVVEKNRPTSPQPHVQPVSTRLSNESSRPSGLGLNLKGAARAPSSSSVGGGLDSRSLGLPPPGVGSRLRRKSRETLTTISSSLNIGDGQRRSWFDLDVGAKDNLPPVPTIPESATRDHYGVPPTPVPATASLIDRGALPRPPVVNAAIQRRPLSSHSNAPSQRRIVSNPSLVLGPSRRESNVRALVSDFATWESPSASIMMFQREWKLPSFQQLISVQSATSWAKDSGWSVTLSSETFFMAHIFYNLPKEVSSNHSHAAGEKIVGDRLLLRMRLAMEDFEGKAVAGEAWRDAITAIILTIDARVAPKCPVALAKRSFSQTSLEIAESTAQDSMSPEDHVKRMKMLERHLAKVTESFSHHFWPRQDDMRHPLFNTYPRRRNDEVHSIVTVEKKPNRRARGWSMIPTLLSFKSDEPSELPAVPELPDSPTLSTYALKRHLYPMGLSIGSANRETSMGSSRDLSPIGSVADTPECQSQAVSRTSSPVPTSPPRSPVLSASSASPAHERFSMHSQFSGTAPAAAGRPLSPVHKRGALGLYNGNSNDASLLADEFGHSLSIIPRQPLQSASSQSSGASSSYNANNLPSACTLRQTSSIAPPSAHTNNNARQRKRKADEAGVVGKTKGGFEVVWSATDSMSTSYVMVPVPKTVAPESPAKMHKQEEHHRHRSRLTAIDGDTIGSHSQPNLKRVLESITREINLDSSYVLLLPPPPPVALGEDQEDEDDDDEFAYLMTTVLRRVKSEIVMRRTLQEFEREYELDKIAADDGDSDSFQMVEASDDASSRNSVYFSAEDDSVVEHETWYKRLSATSSQHHVPLARHRQQPPGGIEHDAAPYRPHPLSLNQLTLLEFFLDGMRRFYFTYRKGFPTITPSFYTSDMGWGCTYRTCQMMLAESFARVLLSRFWDPFRLTTAERARHGRIIDWFHDADTPKAYYSIHRMARTATEMDKRIGDWLGPSIAAHVMKRLANKHPNCPLAIHVAIDQTVYASEVRKQGFSHHEEGAERPTWRPLLLLVPVRLGLSRLNLGYIPKIKTLFQIPQSVGLVGGKPSRSFYFIGRQGDNLFYLDPHVTRQHMPRSGSSLGNGDDGFGSDSDSDSSDFEMFGIPEVDEYHTTHICSMPIHRLDPSMLLGFLFNTEAEWDTFVMAATDKESQRSICTGSSPLFTLLSGSSMMTPQFESIVQPIPGQITKVAAVPDSAATAVGRMSPRVNSDPQATSPRQKNMPLSSSPIAATLPPLVRIRSASSP</sequence>
<gene>
    <name evidence="1" type="ORF">IWW38_002340</name>
</gene>
<dbReference type="EMBL" id="JANBVB010000308">
    <property type="protein sequence ID" value="KAJ2895310.1"/>
    <property type="molecule type" value="Genomic_DNA"/>
</dbReference>
<keyword evidence="2" id="KW-1185">Reference proteome</keyword>